<dbReference type="SUPFAM" id="SSF51316">
    <property type="entry name" value="Mss4-like"/>
    <property type="match status" value="1"/>
</dbReference>
<sequence>MNYSASCTCGKVSLSIDLPSPIDTYQTRECDCDFCVARGLAYFSDPDGTLSFAPEEALNPLEQGSGQATFWECDHCHQVVAVTNEQDGEVRGAASRQLFAQQYRLQASITVSPKQLSPAEKVERWRTVWCKVV</sequence>
<accession>A0ABX1R1J7</accession>
<dbReference type="RefSeq" id="WP_169210895.1">
    <property type="nucleotide sequence ID" value="NZ_JAATNW010000005.1"/>
</dbReference>
<keyword evidence="2" id="KW-1185">Reference proteome</keyword>
<dbReference type="EMBL" id="JAATNW010000005">
    <property type="protein sequence ID" value="NMH60334.1"/>
    <property type="molecule type" value="Genomic_DNA"/>
</dbReference>
<dbReference type="Gene3D" id="2.170.150.70">
    <property type="match status" value="1"/>
</dbReference>
<name>A0ABX1R1J7_9ALTE</name>
<organism evidence="1 2">
    <name type="scientific">Alteromonas ponticola</name>
    <dbReference type="NCBI Taxonomy" id="2720613"/>
    <lineage>
        <taxon>Bacteria</taxon>
        <taxon>Pseudomonadati</taxon>
        <taxon>Pseudomonadota</taxon>
        <taxon>Gammaproteobacteria</taxon>
        <taxon>Alteromonadales</taxon>
        <taxon>Alteromonadaceae</taxon>
        <taxon>Alteromonas/Salinimonas group</taxon>
        <taxon>Alteromonas</taxon>
    </lineage>
</organism>
<comment type="caution">
    <text evidence="1">The sequence shown here is derived from an EMBL/GenBank/DDBJ whole genome shotgun (WGS) entry which is preliminary data.</text>
</comment>
<dbReference type="Proteomes" id="UP000709336">
    <property type="component" value="Unassembled WGS sequence"/>
</dbReference>
<gene>
    <name evidence="1" type="ORF">HCJ96_09915</name>
</gene>
<evidence type="ECO:0000313" key="1">
    <source>
        <dbReference type="EMBL" id="NMH60334.1"/>
    </source>
</evidence>
<evidence type="ECO:0000313" key="2">
    <source>
        <dbReference type="Proteomes" id="UP000709336"/>
    </source>
</evidence>
<dbReference type="InterPro" id="IPR011057">
    <property type="entry name" value="Mss4-like_sf"/>
</dbReference>
<proteinExistence type="predicted"/>
<reference evidence="1 2" key="1">
    <citation type="submission" date="2020-03" db="EMBL/GenBank/DDBJ databases">
        <title>Alteromonas ponticola sp. nov., isolated from seawater.</title>
        <authorList>
            <person name="Yoon J.-H."/>
            <person name="Kim Y.-O."/>
        </authorList>
    </citation>
    <scope>NUCLEOTIDE SEQUENCE [LARGE SCALE GENOMIC DNA]</scope>
    <source>
        <strain evidence="1 2">MYP5</strain>
    </source>
</reference>
<protein>
    <submittedName>
        <fullName evidence="1">Aldehyde-activating protein</fullName>
    </submittedName>
</protein>